<dbReference type="InterPro" id="IPR012295">
    <property type="entry name" value="TBP_dom_sf"/>
</dbReference>
<name>A0A6C0AGH3_9ZZZZ</name>
<proteinExistence type="predicted"/>
<organism evidence="1">
    <name type="scientific">viral metagenome</name>
    <dbReference type="NCBI Taxonomy" id="1070528"/>
    <lineage>
        <taxon>unclassified sequences</taxon>
        <taxon>metagenomes</taxon>
        <taxon>organismal metagenomes</taxon>
    </lineage>
</organism>
<reference evidence="1" key="1">
    <citation type="journal article" date="2020" name="Nature">
        <title>Giant virus diversity and host interactions through global metagenomics.</title>
        <authorList>
            <person name="Schulz F."/>
            <person name="Roux S."/>
            <person name="Paez-Espino D."/>
            <person name="Jungbluth S."/>
            <person name="Walsh D.A."/>
            <person name="Denef V.J."/>
            <person name="McMahon K.D."/>
            <person name="Konstantinidis K.T."/>
            <person name="Eloe-Fadrosh E.A."/>
            <person name="Kyrpides N.C."/>
            <person name="Woyke T."/>
        </authorList>
    </citation>
    <scope>NUCLEOTIDE SEQUENCE</scope>
    <source>
        <strain evidence="1">GVMAG-S-1024976-23</strain>
    </source>
</reference>
<protein>
    <recommendedName>
        <fullName evidence="2">TATA-box binding protein</fullName>
    </recommendedName>
</protein>
<accession>A0A6C0AGH3</accession>
<dbReference type="SUPFAM" id="SSF55945">
    <property type="entry name" value="TATA-box binding protein-like"/>
    <property type="match status" value="1"/>
</dbReference>
<evidence type="ECO:0008006" key="2">
    <source>
        <dbReference type="Google" id="ProtNLM"/>
    </source>
</evidence>
<sequence>MNYTTINENINISTLVYMLETNIKIDPNKLDELYEKIEPISYDNPINGIIKISVRGQTKGLCKKLVFRRSHNNTSQVKNFRNQISFYIRIIDNMKVNVEKVEPDFSDGIFPKEVSNLTNLQNIYQYKKGQTAFQFKKIYASFDKNKTKPGDKIILFTSVTRKNQTKQIKYIEHEISENEYNDNKLHFEFPEGCYAHSLFISTTENIDLKLNLDFVVEVNMFMFTSGKIKIAGCTKEYQIDKSMKVLIDSLDLNKDKMIELFGVSKEDFVISNKNPVMINSDFAGDYEIKRYELDLLVRQKYKVMSSFEPCTHPAVIIKYYHNLCFEHNNGKCLCDKYFGNLTLCNGRGNGNGSGECKTVTILVFQSGKVILTGARKLIQVEEGYKFIKSILDEHKHILNRIPPIKNVT</sequence>
<dbReference type="AlphaFoldDB" id="A0A6C0AGH3"/>
<dbReference type="Gene3D" id="3.30.310.10">
    <property type="entry name" value="TATA-Binding Protein"/>
    <property type="match status" value="1"/>
</dbReference>
<evidence type="ECO:0000313" key="1">
    <source>
        <dbReference type="EMBL" id="QHS78766.1"/>
    </source>
</evidence>
<dbReference type="EMBL" id="MN740603">
    <property type="protein sequence ID" value="QHS78766.1"/>
    <property type="molecule type" value="Genomic_DNA"/>
</dbReference>